<accession>A0A9X0YID3</accession>
<evidence type="ECO:0000313" key="5">
    <source>
        <dbReference type="Proteomes" id="UP001231587"/>
    </source>
</evidence>
<sequence length="249" mass="27803">MKKIFLVLFISVCFSSIAQTNLNAYKYVIVPETFDFLKKPNLYQMNALTQFLLEKEGFVAIMENEVMPADLEANGCLALRVDVLNESSLFTTKLKVLLRDCKSAIVFESDYGTTKEKDYKKAYQLALRNAFKSFEDVNYEYQAVAVASTPAVPAPAVTETAVATKAVASNAVSEVVAPVSDVLYAQAITNGYQLVDSTPKVVYILKETNIKDVFFVEGKQATVRKSGDKWVIEFYEGETLKQETLNVKF</sequence>
<dbReference type="EMBL" id="JAGGJQ010000002">
    <property type="protein sequence ID" value="MBP1839019.1"/>
    <property type="molecule type" value="Genomic_DNA"/>
</dbReference>
<evidence type="ECO:0000256" key="1">
    <source>
        <dbReference type="SAM" id="SignalP"/>
    </source>
</evidence>
<proteinExistence type="predicted"/>
<gene>
    <name evidence="2" type="ORF">J2Z56_000925</name>
    <name evidence="3" type="ORF">J2Z57_000218</name>
</gene>
<dbReference type="RefSeq" id="WP_057784004.1">
    <property type="nucleotide sequence ID" value="NZ_JAGGJQ010000002.1"/>
</dbReference>
<protein>
    <recommendedName>
        <fullName evidence="6">Secreted protein</fullName>
    </recommendedName>
</protein>
<feature type="chain" id="PRO_5040823526" description="Secreted protein" evidence="1">
    <location>
        <begin position="19"/>
        <end position="249"/>
    </location>
</feature>
<evidence type="ECO:0000313" key="2">
    <source>
        <dbReference type="EMBL" id="MBP1839019.1"/>
    </source>
</evidence>
<dbReference type="OrthoDB" id="1274006at2"/>
<evidence type="ECO:0008006" key="6">
    <source>
        <dbReference type="Google" id="ProtNLM"/>
    </source>
</evidence>
<dbReference type="AlphaFoldDB" id="A0A9X0YID3"/>
<keyword evidence="1" id="KW-0732">Signal</keyword>
<evidence type="ECO:0000313" key="3">
    <source>
        <dbReference type="EMBL" id="MDQ0333796.1"/>
    </source>
</evidence>
<dbReference type="Proteomes" id="UP001231587">
    <property type="component" value="Unassembled WGS sequence"/>
</dbReference>
<evidence type="ECO:0000313" key="4">
    <source>
        <dbReference type="Proteomes" id="UP001138672"/>
    </source>
</evidence>
<dbReference type="Proteomes" id="UP001138672">
    <property type="component" value="Unassembled WGS sequence"/>
</dbReference>
<reference evidence="2" key="1">
    <citation type="submission" date="2021-03" db="EMBL/GenBank/DDBJ databases">
        <title>Genomic Encyclopedia of Type Strains, Phase IV (KMG-IV): sequencing the most valuable type-strain genomes for metagenomic binning, comparative biology and taxonomic classification.</title>
        <authorList>
            <person name="Goeker M."/>
        </authorList>
    </citation>
    <scope>NUCLEOTIDE SEQUENCE</scope>
    <source>
        <strain evidence="2">DSM 15523</strain>
        <strain evidence="3 5">DSM 16476</strain>
    </source>
</reference>
<feature type="signal peptide" evidence="1">
    <location>
        <begin position="1"/>
        <end position="18"/>
    </location>
</feature>
<dbReference type="EMBL" id="JAUSUU010000001">
    <property type="protein sequence ID" value="MDQ0333796.1"/>
    <property type="molecule type" value="Genomic_DNA"/>
</dbReference>
<organism evidence="2 4">
    <name type="scientific">Formosa algae</name>
    <dbReference type="NCBI Taxonomy" id="225843"/>
    <lineage>
        <taxon>Bacteria</taxon>
        <taxon>Pseudomonadati</taxon>
        <taxon>Bacteroidota</taxon>
        <taxon>Flavobacteriia</taxon>
        <taxon>Flavobacteriales</taxon>
        <taxon>Flavobacteriaceae</taxon>
        <taxon>Formosa</taxon>
    </lineage>
</organism>
<name>A0A9X0YID3_9FLAO</name>
<keyword evidence="5" id="KW-1185">Reference proteome</keyword>
<comment type="caution">
    <text evidence="2">The sequence shown here is derived from an EMBL/GenBank/DDBJ whole genome shotgun (WGS) entry which is preliminary data.</text>
</comment>